<feature type="domain" description="Chitin-binding type-2" evidence="7">
    <location>
        <begin position="302"/>
        <end position="357"/>
    </location>
</feature>
<dbReference type="PANTHER" id="PTHR23301:SF98">
    <property type="entry name" value="CHITIN-BINDING TYPE-2 DOMAIN-CONTAINING PROTEIN-RELATED"/>
    <property type="match status" value="1"/>
</dbReference>
<dbReference type="SUPFAM" id="SSF57625">
    <property type="entry name" value="Invertebrate chitin-binding proteins"/>
    <property type="match status" value="2"/>
</dbReference>
<evidence type="ECO:0000256" key="3">
    <source>
        <dbReference type="ARBA" id="ARBA00022737"/>
    </source>
</evidence>
<dbReference type="InterPro" id="IPR036508">
    <property type="entry name" value="Chitin-bd_dom_sf"/>
</dbReference>
<proteinExistence type="predicted"/>
<feature type="domain" description="Chitin-binding type-2" evidence="7">
    <location>
        <begin position="370"/>
        <end position="425"/>
    </location>
</feature>
<protein>
    <recommendedName>
        <fullName evidence="7">Chitin-binding type-2 domain-containing protein</fullName>
    </recommendedName>
</protein>
<gene>
    <name evidence="8" type="ORF">RUM44_012889</name>
</gene>
<dbReference type="InterPro" id="IPR051940">
    <property type="entry name" value="Chitin_bind-dev_reg"/>
</dbReference>
<feature type="compositionally biased region" description="Polar residues" evidence="6">
    <location>
        <begin position="125"/>
        <end position="145"/>
    </location>
</feature>
<keyword evidence="9" id="KW-1185">Reference proteome</keyword>
<feature type="region of interest" description="Disordered" evidence="6">
    <location>
        <begin position="122"/>
        <end position="295"/>
    </location>
</feature>
<dbReference type="PROSITE" id="PS50940">
    <property type="entry name" value="CHIT_BIND_II"/>
    <property type="match status" value="2"/>
</dbReference>
<keyword evidence="1" id="KW-0147">Chitin-binding</keyword>
<keyword evidence="4" id="KW-1015">Disulfide bond</keyword>
<organism evidence="8 9">
    <name type="scientific">Polyplax serrata</name>
    <name type="common">Common mouse louse</name>
    <dbReference type="NCBI Taxonomy" id="468196"/>
    <lineage>
        <taxon>Eukaryota</taxon>
        <taxon>Metazoa</taxon>
        <taxon>Ecdysozoa</taxon>
        <taxon>Arthropoda</taxon>
        <taxon>Hexapoda</taxon>
        <taxon>Insecta</taxon>
        <taxon>Pterygota</taxon>
        <taxon>Neoptera</taxon>
        <taxon>Paraneoptera</taxon>
        <taxon>Psocodea</taxon>
        <taxon>Troctomorpha</taxon>
        <taxon>Phthiraptera</taxon>
        <taxon>Anoplura</taxon>
        <taxon>Polyplacidae</taxon>
        <taxon>Polyplax</taxon>
    </lineage>
</organism>
<evidence type="ECO:0000313" key="9">
    <source>
        <dbReference type="Proteomes" id="UP001359485"/>
    </source>
</evidence>
<feature type="compositionally biased region" description="Basic and acidic residues" evidence="6">
    <location>
        <begin position="163"/>
        <end position="173"/>
    </location>
</feature>
<reference evidence="8 9" key="1">
    <citation type="submission" date="2023-09" db="EMBL/GenBank/DDBJ databases">
        <title>Genomes of two closely related lineages of the louse Polyplax serrata with different host specificities.</title>
        <authorList>
            <person name="Martinu J."/>
            <person name="Tarabai H."/>
            <person name="Stefka J."/>
            <person name="Hypsa V."/>
        </authorList>
    </citation>
    <scope>NUCLEOTIDE SEQUENCE [LARGE SCALE GENOMIC DNA]</scope>
    <source>
        <strain evidence="8">98ZLc_SE</strain>
    </source>
</reference>
<dbReference type="Pfam" id="PF01607">
    <property type="entry name" value="CBM_14"/>
    <property type="match status" value="2"/>
</dbReference>
<dbReference type="Gene3D" id="2.170.140.10">
    <property type="entry name" value="Chitin binding domain"/>
    <property type="match status" value="2"/>
</dbReference>
<dbReference type="EMBL" id="JAWJWF010000001">
    <property type="protein sequence ID" value="KAK6641180.1"/>
    <property type="molecule type" value="Genomic_DNA"/>
</dbReference>
<evidence type="ECO:0000313" key="8">
    <source>
        <dbReference type="EMBL" id="KAK6641180.1"/>
    </source>
</evidence>
<feature type="compositionally biased region" description="Pro residues" evidence="6">
    <location>
        <begin position="207"/>
        <end position="221"/>
    </location>
</feature>
<dbReference type="PANTHER" id="PTHR23301">
    <property type="entry name" value="CHITIN BINDING PERITROPHIN-A"/>
    <property type="match status" value="1"/>
</dbReference>
<evidence type="ECO:0000259" key="7">
    <source>
        <dbReference type="PROSITE" id="PS50940"/>
    </source>
</evidence>
<feature type="compositionally biased region" description="Polar residues" evidence="6">
    <location>
        <begin position="436"/>
        <end position="466"/>
    </location>
</feature>
<feature type="compositionally biased region" description="Low complexity" evidence="6">
    <location>
        <begin position="222"/>
        <end position="242"/>
    </location>
</feature>
<name>A0ABR1BGY6_POLSC</name>
<dbReference type="Proteomes" id="UP001359485">
    <property type="component" value="Unassembled WGS sequence"/>
</dbReference>
<sequence length="498" mass="54900">MKKGNLKRKCSVVVQNKRLERGKALTICLPKTTEVEINSSDYYLELLNVSDPDFENIKTHIRCMFDFEIGGASKEKSKELLSLEELIQISDSDSLELVNLKLKPRRKVKQFRPHWISKPEGGSFRATTFSDDGSYSGRNQYSPQSYAGYGGSPPWNYGNQQQPDKDNSLKERPGYYPQSGQQGNYPGAQYPGAGQPSYPSQLGYPQAPKPGYPQAPQPGYPQAPQTGYPQAPGYPQGPQAGYPGFGQRPGGSQTIQGPSAPGVQPTLPQRPPDNQIYPGSPFYPQIQPGLPGPPEIPPSELLKYCKAPRGQFGLESSCQKYVDCWDDVAVEQTCSGNLLFNEDKKYCDFPENVDCGGRPINEQPSTSSNEGNCSAPFSTYRSSTNCGEFFMCSHSIPYKFLCPGGLAYNNDLGVCDYEYRVECNGVPVLPVEETTTDPNYTENYGNPTNDYNLGSNQNYYGSTGSSGPARYPYGRSKLTDEEHSKSGLELLEKKSSTK</sequence>
<comment type="caution">
    <text evidence="8">The sequence shown here is derived from an EMBL/GenBank/DDBJ whole genome shotgun (WGS) entry which is preliminary data.</text>
</comment>
<evidence type="ECO:0000256" key="1">
    <source>
        <dbReference type="ARBA" id="ARBA00022669"/>
    </source>
</evidence>
<evidence type="ECO:0000256" key="6">
    <source>
        <dbReference type="SAM" id="MobiDB-lite"/>
    </source>
</evidence>
<dbReference type="SMART" id="SM00494">
    <property type="entry name" value="ChtBD2"/>
    <property type="match status" value="2"/>
</dbReference>
<feature type="region of interest" description="Disordered" evidence="6">
    <location>
        <begin position="431"/>
        <end position="498"/>
    </location>
</feature>
<evidence type="ECO:0000256" key="2">
    <source>
        <dbReference type="ARBA" id="ARBA00022729"/>
    </source>
</evidence>
<dbReference type="InterPro" id="IPR002557">
    <property type="entry name" value="Chitin-bd_dom"/>
</dbReference>
<keyword evidence="3" id="KW-0677">Repeat</keyword>
<keyword evidence="5" id="KW-0325">Glycoprotein</keyword>
<keyword evidence="2" id="KW-0732">Signal</keyword>
<evidence type="ECO:0000256" key="5">
    <source>
        <dbReference type="ARBA" id="ARBA00023180"/>
    </source>
</evidence>
<evidence type="ECO:0000256" key="4">
    <source>
        <dbReference type="ARBA" id="ARBA00023157"/>
    </source>
</evidence>
<accession>A0ABR1BGY6</accession>
<feature type="compositionally biased region" description="Basic and acidic residues" evidence="6">
    <location>
        <begin position="477"/>
        <end position="498"/>
    </location>
</feature>